<accession>A0A655EUB2</accession>
<evidence type="ECO:0000313" key="2">
    <source>
        <dbReference type="Proteomes" id="UP000041314"/>
    </source>
</evidence>
<proteinExistence type="predicted"/>
<dbReference type="EMBL" id="CQPA01000129">
    <property type="protein sequence ID" value="CNV35137.1"/>
    <property type="molecule type" value="Genomic_DNA"/>
</dbReference>
<gene>
    <name evidence="1" type="ORF">ERS008198_05142</name>
</gene>
<name>A0A655EUB2_SALET</name>
<sequence>MEFSRFSRARFRRRNQLVNAGDGFQQVRTLLKVRFDIVDSIARTGDFVAGGIHIDHETRRRDANQHQHDQANAFLTIVRAMRKRHADS</sequence>
<organism evidence="1 2">
    <name type="scientific">Salmonella enterica subsp. enterica serovar Bovismorbificans</name>
    <dbReference type="NCBI Taxonomy" id="58097"/>
    <lineage>
        <taxon>Bacteria</taxon>
        <taxon>Pseudomonadati</taxon>
        <taxon>Pseudomonadota</taxon>
        <taxon>Gammaproteobacteria</taxon>
        <taxon>Enterobacterales</taxon>
        <taxon>Enterobacteriaceae</taxon>
        <taxon>Salmonella</taxon>
    </lineage>
</organism>
<dbReference type="Proteomes" id="UP000041314">
    <property type="component" value="Unassembled WGS sequence"/>
</dbReference>
<reference evidence="1 2" key="1">
    <citation type="submission" date="2015-03" db="EMBL/GenBank/DDBJ databases">
        <authorList>
            <consortium name="Pathogen Informatics"/>
        </authorList>
    </citation>
    <scope>NUCLEOTIDE SEQUENCE [LARGE SCALE GENOMIC DNA]</scope>
    <source>
        <strain evidence="1 2">A1104</strain>
    </source>
</reference>
<dbReference type="AlphaFoldDB" id="A0A655EUB2"/>
<protein>
    <submittedName>
        <fullName evidence="1">Uncharacterized protein</fullName>
    </submittedName>
</protein>
<evidence type="ECO:0000313" key="1">
    <source>
        <dbReference type="EMBL" id="CNV35137.1"/>
    </source>
</evidence>